<dbReference type="Pfam" id="PF01814">
    <property type="entry name" value="Hemerythrin"/>
    <property type="match status" value="1"/>
</dbReference>
<dbReference type="EMBL" id="JACJPW010000040">
    <property type="protein sequence ID" value="MBD2182630.1"/>
    <property type="molecule type" value="Genomic_DNA"/>
</dbReference>
<dbReference type="Gene3D" id="1.20.120.520">
    <property type="entry name" value="nmb1532 protein domain like"/>
    <property type="match status" value="1"/>
</dbReference>
<feature type="domain" description="Hemerythrin-like" evidence="2">
    <location>
        <begin position="3"/>
        <end position="118"/>
    </location>
</feature>
<evidence type="ECO:0000313" key="3">
    <source>
        <dbReference type="EMBL" id="MBD2182630.1"/>
    </source>
</evidence>
<dbReference type="PANTHER" id="PTHR35585">
    <property type="entry name" value="HHE DOMAIN PROTEIN (AFU_ORTHOLOGUE AFUA_4G00730)"/>
    <property type="match status" value="1"/>
</dbReference>
<sequence length="152" mass="17881">MDAVELIKSDHRKVEKIFSQIEKTEDPDKLYEYFNELYTELNVHAQAEELTLYPAMRDHQETEDLVEEAEEEHDEAKILLEEIKSLSPSSPEFKEKIRQLKEEVLHHVEEEESEILPQVSEYMSEAELNQVAEEFQDTKSRLQDDISEAASR</sequence>
<dbReference type="RefSeq" id="WP_190465547.1">
    <property type="nucleotide sequence ID" value="NZ_JACJPW010000040.1"/>
</dbReference>
<gene>
    <name evidence="3" type="ORF">H6G03_16250</name>
</gene>
<evidence type="ECO:0000256" key="1">
    <source>
        <dbReference type="SAM" id="Coils"/>
    </source>
</evidence>
<protein>
    <submittedName>
        <fullName evidence="3">Hemerythrin domain-containing protein</fullName>
    </submittedName>
</protein>
<evidence type="ECO:0000259" key="2">
    <source>
        <dbReference type="Pfam" id="PF01814"/>
    </source>
</evidence>
<dbReference type="AlphaFoldDB" id="A0A926ZH41"/>
<keyword evidence="4" id="KW-1185">Reference proteome</keyword>
<dbReference type="Proteomes" id="UP000641646">
    <property type="component" value="Unassembled WGS sequence"/>
</dbReference>
<accession>A0A926ZH41</accession>
<proteinExistence type="predicted"/>
<evidence type="ECO:0000313" key="4">
    <source>
        <dbReference type="Proteomes" id="UP000641646"/>
    </source>
</evidence>
<keyword evidence="1" id="KW-0175">Coiled coil</keyword>
<organism evidence="3 4">
    <name type="scientific">Aerosakkonema funiforme FACHB-1375</name>
    <dbReference type="NCBI Taxonomy" id="2949571"/>
    <lineage>
        <taxon>Bacteria</taxon>
        <taxon>Bacillati</taxon>
        <taxon>Cyanobacteriota</taxon>
        <taxon>Cyanophyceae</taxon>
        <taxon>Oscillatoriophycideae</taxon>
        <taxon>Aerosakkonematales</taxon>
        <taxon>Aerosakkonemataceae</taxon>
        <taxon>Aerosakkonema</taxon>
    </lineage>
</organism>
<dbReference type="PANTHER" id="PTHR35585:SF1">
    <property type="entry name" value="HHE DOMAIN PROTEIN (AFU_ORTHOLOGUE AFUA_4G00730)"/>
    <property type="match status" value="1"/>
</dbReference>
<comment type="caution">
    <text evidence="3">The sequence shown here is derived from an EMBL/GenBank/DDBJ whole genome shotgun (WGS) entry which is preliminary data.</text>
</comment>
<name>A0A926ZH41_9CYAN</name>
<dbReference type="InterPro" id="IPR012312">
    <property type="entry name" value="Hemerythrin-like"/>
</dbReference>
<feature type="coiled-coil region" evidence="1">
    <location>
        <begin position="59"/>
        <end position="152"/>
    </location>
</feature>
<reference evidence="3" key="1">
    <citation type="journal article" date="2015" name="ISME J.">
        <title>Draft Genome Sequence of Streptomyces incarnatus NRRL8089, which Produces the Nucleoside Antibiotic Sinefungin.</title>
        <authorList>
            <person name="Oshima K."/>
            <person name="Hattori M."/>
            <person name="Shimizu H."/>
            <person name="Fukuda K."/>
            <person name="Nemoto M."/>
            <person name="Inagaki K."/>
            <person name="Tamura T."/>
        </authorList>
    </citation>
    <scope>NUCLEOTIDE SEQUENCE</scope>
    <source>
        <strain evidence="3">FACHB-1375</strain>
    </source>
</reference>
<reference evidence="3" key="2">
    <citation type="submission" date="2020-08" db="EMBL/GenBank/DDBJ databases">
        <authorList>
            <person name="Chen M."/>
            <person name="Teng W."/>
            <person name="Zhao L."/>
            <person name="Hu C."/>
            <person name="Zhou Y."/>
            <person name="Han B."/>
            <person name="Song L."/>
            <person name="Shu W."/>
        </authorList>
    </citation>
    <scope>NUCLEOTIDE SEQUENCE</scope>
    <source>
        <strain evidence="3">FACHB-1375</strain>
    </source>
</reference>